<dbReference type="PANTHER" id="PTHR16266">
    <property type="entry name" value="WD REPEAT DOMAIN 9"/>
    <property type="match status" value="1"/>
</dbReference>
<dbReference type="Pfam" id="PF00439">
    <property type="entry name" value="Bromodomain"/>
    <property type="match status" value="1"/>
</dbReference>
<dbReference type="SUPFAM" id="SSF47370">
    <property type="entry name" value="Bromodomain"/>
    <property type="match status" value="1"/>
</dbReference>
<dbReference type="InterPro" id="IPR052060">
    <property type="entry name" value="Bromo_WD_repeat"/>
</dbReference>
<dbReference type="PANTHER" id="PTHR16266:SF17">
    <property type="entry name" value="BRWD3"/>
    <property type="match status" value="1"/>
</dbReference>
<dbReference type="GO" id="GO:0006357">
    <property type="term" value="P:regulation of transcription by RNA polymerase II"/>
    <property type="evidence" value="ECO:0007669"/>
    <property type="project" value="TreeGrafter"/>
</dbReference>
<keyword evidence="2" id="KW-0677">Repeat</keyword>
<feature type="compositionally biased region" description="Polar residues" evidence="6">
    <location>
        <begin position="807"/>
        <end position="831"/>
    </location>
</feature>
<protein>
    <recommendedName>
        <fullName evidence="7">Bromo domain-containing protein</fullName>
    </recommendedName>
</protein>
<keyword evidence="3 4" id="KW-0103">Bromodomain</keyword>
<feature type="compositionally biased region" description="Polar residues" evidence="6">
    <location>
        <begin position="1129"/>
        <end position="1139"/>
    </location>
</feature>
<dbReference type="PROSITE" id="PS00678">
    <property type="entry name" value="WD_REPEATS_1"/>
    <property type="match status" value="2"/>
</dbReference>
<evidence type="ECO:0000256" key="1">
    <source>
        <dbReference type="ARBA" id="ARBA00022574"/>
    </source>
</evidence>
<evidence type="ECO:0000256" key="4">
    <source>
        <dbReference type="PROSITE-ProRule" id="PRU00035"/>
    </source>
</evidence>
<comment type="caution">
    <text evidence="8">The sequence shown here is derived from an EMBL/GenBank/DDBJ whole genome shotgun (WGS) entry which is preliminary data.</text>
</comment>
<feature type="region of interest" description="Disordered" evidence="6">
    <location>
        <begin position="1197"/>
        <end position="1235"/>
    </location>
</feature>
<dbReference type="InterPro" id="IPR057452">
    <property type="entry name" value="BRWD/PHIP_N"/>
</dbReference>
<dbReference type="GO" id="GO:0008360">
    <property type="term" value="P:regulation of cell shape"/>
    <property type="evidence" value="ECO:0007669"/>
    <property type="project" value="TreeGrafter"/>
</dbReference>
<dbReference type="Gene3D" id="2.130.10.10">
    <property type="entry name" value="YVTN repeat-like/Quinoprotein amine dehydrogenase"/>
    <property type="match status" value="2"/>
</dbReference>
<dbReference type="EMBL" id="VOIH02000001">
    <property type="protein sequence ID" value="KAF3455657.1"/>
    <property type="molecule type" value="Genomic_DNA"/>
</dbReference>
<dbReference type="SMART" id="SM00320">
    <property type="entry name" value="WD40"/>
    <property type="match status" value="6"/>
</dbReference>
<sequence length="1717" mass="193632">MALQKFVPSGDAPSVIIKPLSFSSKRHENPRVAETETSHPLEPDVDIDLREVYFLIMHFLSAGPCHKTFGQLWNELLEHQLLPRRYHAWYSRNGVHSGDENDDGMSFPLSYNMLVERHSHIEKDHLVKLLKQLILNTVPPSRGMGGGNIPNAADVPTLMGTGSFSLLSYDTDKGDNEMKHPPAYMRWPHMKADQVRGLSLREIGGGFTRHHRAPSIRAACYAIAKPSTMVQSMHKTTKLRGHRNAVYCAIFDRSGRYVITGSDDRLVKIWSMDTAYCLVSCVDMKLFYAWKGDITDLAVSSNNAVVASSSNDCIIRVWRLPDGLPISILRGHTGAVTAIAFNPRPNSIYHLLSSSDDGTCRIWDAKTPSRVHRYTFQGLQNPKNSGPSSSTGAHTHQIFVVHLMLVAQSLSLVWIAYKPNSDGSTPPNHEIDVLSGHENDVNYVQFSGCAVASRFMTADTLKEENIPKFKNSWFTHDNIVTCSRGRQCNYLDTEITKITFNYEYYHNNSLSLQLECCITIFMLQGKAGRWARAYHLKVPPPPMPPQPPRGGPRQRILPTPRGVNMIIWSLDNRFVLAAIMDCRICVWNASDGSLVHSLTGHSESTYVLDVHPFNPRMAMSAGYDGNIIVWDIWEGKPIWKYDISRFKLVDGKFSPDGTSIILSDDVGQLYIVRAGPEESHINAKYDQFFLGDYRPLIQDFHGNVLDQETQLIPYRRNIQDLLCDSGMIPYPEPYQSAYQQRRLGALGIEWHPTSLKLSTGPDFSLDPEYQMLPLADLDILTEPLPEFAEIMDWEPENEMQSDDNDSEYNGTEDCSTAGEQGSLSSNSSVDPQCSAEDSELDDTQMERLRRSKRKKQKAEIEIMTSSGRRVKRRNLDECDGNLIKNRNRKSRNGRKASGRKSSTSKSLRPQRAAARNALTLFLRLRKHLKGKEISLDESEDIVKPQGHEFHLNGGNRKRLVLKLPLRDSNKNVAQENTTYKGDNQVDLVGSSSKVPQGTIEDKVSDQLSLSEGCKYVKISWGGARARTSKRLRLGEVTPSDAFARTSLCLDSHYEKENNGSLKPDKDCGTKSTDLDNRNCAVKMDEASIMDGKNMEGGTSEGQNLSAEANGIEHSNSSECRDYDKPSKSIHVTSGGSAASSAHDESRADLPPEQNENVQSLSPKFRLKTISRDPESPCGQEMKSLVEKLEDRRCNLLHESPSGIEQDSAVPDDNTTNRIDSDHGGGGGGSLESDNLDERNVMSPIQDLVESHSHSNKMYSAVYRRTKTHRGTTNLDGDGNVKGEGTSNVNNHNLGVGVDFHEESIDVARRTRSMGLRMSTGGPNIAADDHKSGQGDKSGYSFRSSQNSSMNRCQLPQEEWGSSSRVTVRLRSTRNRRANYNVRDTSPVDRRKSNKSSKKGSWLMLSMHEEGSRYIPQLGDEVAYLRQGHQEYIEHRGLRDLREDPPWISTRGSIRAVEFCKVQGLEYSSESGSGDSCCKMTLEFVDPSSNVYGKSFKLTLPEVTGFPDFLVERTRYDAAIQRNWTHRDKCKVWWKNEDEEDGSWWVGRITCVKAKSTEFPDSPWERYSVQYKSEPTETHQHSPWELFDMTFQWQEPCINEESKNKLLSAFSKLEQSGEKPQDRYGVKKLKQLSQKPHFINRFPVPLSLEVIQSRLENNYYRSVEALKHDFTVMLSNAETYGNNSEILVRLKRLSDWFSGQYHLCSSLELRHVERSIRK</sequence>
<feature type="domain" description="Bromo" evidence="7">
    <location>
        <begin position="1635"/>
        <end position="1687"/>
    </location>
</feature>
<dbReference type="GO" id="GO:0005634">
    <property type="term" value="C:nucleus"/>
    <property type="evidence" value="ECO:0007669"/>
    <property type="project" value="TreeGrafter"/>
</dbReference>
<dbReference type="InterPro" id="IPR036427">
    <property type="entry name" value="Bromodomain-like_sf"/>
</dbReference>
<feature type="compositionally biased region" description="Acidic residues" evidence="6">
    <location>
        <begin position="797"/>
        <end position="806"/>
    </location>
</feature>
<keyword evidence="1 5" id="KW-0853">WD repeat</keyword>
<evidence type="ECO:0000259" key="7">
    <source>
        <dbReference type="PROSITE" id="PS50014"/>
    </source>
</evidence>
<gene>
    <name evidence="8" type="ORF">FNV43_RR00297</name>
</gene>
<dbReference type="InterPro" id="IPR036322">
    <property type="entry name" value="WD40_repeat_dom_sf"/>
</dbReference>
<reference evidence="8" key="1">
    <citation type="submission" date="2020-03" db="EMBL/GenBank/DDBJ databases">
        <title>A high-quality chromosome-level genome assembly of a woody plant with both climbing and erect habits, Rhamnella rubrinervis.</title>
        <authorList>
            <person name="Lu Z."/>
            <person name="Yang Y."/>
            <person name="Zhu X."/>
            <person name="Sun Y."/>
        </authorList>
    </citation>
    <scope>NUCLEOTIDE SEQUENCE</scope>
    <source>
        <strain evidence="8">BYM</strain>
        <tissue evidence="8">Leaf</tissue>
    </source>
</reference>
<dbReference type="Pfam" id="PF25313">
    <property type="entry name" value="BRWD_AD"/>
    <property type="match status" value="1"/>
</dbReference>
<feature type="repeat" description="WD" evidence="5">
    <location>
        <begin position="329"/>
        <end position="373"/>
    </location>
</feature>
<feature type="compositionally biased region" description="Polar residues" evidence="6">
    <location>
        <begin position="1340"/>
        <end position="1353"/>
    </location>
</feature>
<dbReference type="FunFam" id="2.130.10.10:FF:000440">
    <property type="entry name" value="Bromodomain and WD repeat-containing protein"/>
    <property type="match status" value="1"/>
</dbReference>
<dbReference type="Gene3D" id="1.20.920.10">
    <property type="entry name" value="Bromodomain-like"/>
    <property type="match status" value="1"/>
</dbReference>
<dbReference type="InterPro" id="IPR015943">
    <property type="entry name" value="WD40/YVTN_repeat-like_dom_sf"/>
</dbReference>
<feature type="region of interest" description="Disordered" evidence="6">
    <location>
        <begin position="1109"/>
        <end position="1180"/>
    </location>
</feature>
<dbReference type="InterPro" id="IPR001487">
    <property type="entry name" value="Bromodomain"/>
</dbReference>
<proteinExistence type="predicted"/>
<feature type="repeat" description="WD" evidence="5">
    <location>
        <begin position="287"/>
        <end position="328"/>
    </location>
</feature>
<feature type="region of interest" description="Disordered" evidence="6">
    <location>
        <begin position="1054"/>
        <end position="1075"/>
    </location>
</feature>
<dbReference type="Pfam" id="PF25437">
    <property type="entry name" value="BRWD1_N"/>
    <property type="match status" value="1"/>
</dbReference>
<name>A0A8K0HMM2_9ROSA</name>
<evidence type="ECO:0000256" key="2">
    <source>
        <dbReference type="ARBA" id="ARBA00022737"/>
    </source>
</evidence>
<dbReference type="InterPro" id="IPR057451">
    <property type="entry name" value="BRWD/PHIP_AD"/>
</dbReference>
<feature type="compositionally biased region" description="Basic residues" evidence="6">
    <location>
        <begin position="885"/>
        <end position="898"/>
    </location>
</feature>
<evidence type="ECO:0000313" key="8">
    <source>
        <dbReference type="EMBL" id="KAF3455657.1"/>
    </source>
</evidence>
<accession>A0A8K0HMM2</accession>
<feature type="region of interest" description="Disordered" evidence="6">
    <location>
        <begin position="1315"/>
        <end position="1399"/>
    </location>
</feature>
<dbReference type="PROSITE" id="PS50014">
    <property type="entry name" value="BROMODOMAIN_2"/>
    <property type="match status" value="1"/>
</dbReference>
<dbReference type="CDD" id="cd05529">
    <property type="entry name" value="Bromo_WDR9_I_like"/>
    <property type="match status" value="1"/>
</dbReference>
<feature type="region of interest" description="Disordered" evidence="6">
    <location>
        <begin position="1264"/>
        <end position="1294"/>
    </location>
</feature>
<dbReference type="PROSITE" id="PS50082">
    <property type="entry name" value="WD_REPEATS_2"/>
    <property type="match status" value="4"/>
</dbReference>
<evidence type="ECO:0000313" key="9">
    <source>
        <dbReference type="Proteomes" id="UP000796880"/>
    </source>
</evidence>
<dbReference type="SUPFAM" id="SSF50978">
    <property type="entry name" value="WD40 repeat-like"/>
    <property type="match status" value="1"/>
</dbReference>
<dbReference type="GO" id="GO:0007010">
    <property type="term" value="P:cytoskeleton organization"/>
    <property type="evidence" value="ECO:0007669"/>
    <property type="project" value="TreeGrafter"/>
</dbReference>
<evidence type="ECO:0000256" key="6">
    <source>
        <dbReference type="SAM" id="MobiDB-lite"/>
    </source>
</evidence>
<evidence type="ECO:0000256" key="5">
    <source>
        <dbReference type="PROSITE-ProRule" id="PRU00221"/>
    </source>
</evidence>
<organism evidence="8 9">
    <name type="scientific">Rhamnella rubrinervis</name>
    <dbReference type="NCBI Taxonomy" id="2594499"/>
    <lineage>
        <taxon>Eukaryota</taxon>
        <taxon>Viridiplantae</taxon>
        <taxon>Streptophyta</taxon>
        <taxon>Embryophyta</taxon>
        <taxon>Tracheophyta</taxon>
        <taxon>Spermatophyta</taxon>
        <taxon>Magnoliopsida</taxon>
        <taxon>eudicotyledons</taxon>
        <taxon>Gunneridae</taxon>
        <taxon>Pentapetalae</taxon>
        <taxon>rosids</taxon>
        <taxon>fabids</taxon>
        <taxon>Rosales</taxon>
        <taxon>Rhamnaceae</taxon>
        <taxon>rhamnoid group</taxon>
        <taxon>Rhamneae</taxon>
        <taxon>Rhamnella</taxon>
    </lineage>
</organism>
<dbReference type="Pfam" id="PF00400">
    <property type="entry name" value="WD40"/>
    <property type="match status" value="4"/>
</dbReference>
<feature type="region of interest" description="Disordered" evidence="6">
    <location>
        <begin position="797"/>
        <end position="912"/>
    </location>
</feature>
<evidence type="ECO:0000256" key="3">
    <source>
        <dbReference type="ARBA" id="ARBA00023117"/>
    </source>
</evidence>
<dbReference type="PROSITE" id="PS50294">
    <property type="entry name" value="WD_REPEATS_REGION"/>
    <property type="match status" value="2"/>
</dbReference>
<dbReference type="InterPro" id="IPR001680">
    <property type="entry name" value="WD40_rpt"/>
</dbReference>
<dbReference type="InterPro" id="IPR019775">
    <property type="entry name" value="WD40_repeat_CS"/>
</dbReference>
<feature type="repeat" description="WD" evidence="5">
    <location>
        <begin position="239"/>
        <end position="280"/>
    </location>
</feature>
<keyword evidence="9" id="KW-1185">Reference proteome</keyword>
<dbReference type="OrthoDB" id="538223at2759"/>
<dbReference type="Proteomes" id="UP000796880">
    <property type="component" value="Unassembled WGS sequence"/>
</dbReference>
<feature type="repeat" description="WD" evidence="5">
    <location>
        <begin position="598"/>
        <end position="632"/>
    </location>
</feature>